<evidence type="ECO:0000259" key="2">
    <source>
        <dbReference type="Pfam" id="PF09835"/>
    </source>
</evidence>
<reference evidence="3 4" key="1">
    <citation type="submission" date="2018-06" db="EMBL/GenBank/DDBJ databases">
        <title>Combined omics and stable isotope probing to characterize newly discovered Mariana Back-Arc vent microbial communities.</title>
        <authorList>
            <person name="Trembath-Reichert E."/>
            <person name="Huber J.A."/>
        </authorList>
    </citation>
    <scope>NUCLEOTIDE SEQUENCE [LARGE SCALE GENOMIC DNA]</scope>
    <source>
        <strain evidence="3">MAG 24</strain>
    </source>
</reference>
<dbReference type="SMART" id="SM00028">
    <property type="entry name" value="TPR"/>
    <property type="match status" value="5"/>
</dbReference>
<dbReference type="EMBL" id="QNZI01000002">
    <property type="protein sequence ID" value="RTZ87167.1"/>
    <property type="molecule type" value="Genomic_DNA"/>
</dbReference>
<evidence type="ECO:0000313" key="4">
    <source>
        <dbReference type="Proteomes" id="UP000287176"/>
    </source>
</evidence>
<dbReference type="Proteomes" id="UP000287176">
    <property type="component" value="Unassembled WGS sequence"/>
</dbReference>
<protein>
    <recommendedName>
        <fullName evidence="2">DUF2062 domain-containing protein</fullName>
    </recommendedName>
</protein>
<sequence>MKKKIEKIIQDKLINPVLHSRAPVSEVSLGVAVGVFLGLTPTVGVQMYLVAVVWSIYRYIFRRHFNLPVGVAMVWISNPLTMVPLYYLFLVTGYWLLETQNGLSYQHFADTLGRISETGGTWGIIVEGTRFLLIDLGWPMIIGGFVYAVPGFFISYFLAKSIATAHRKSMARIAGMSYEDWQTEGKLKMRLNIKRCMSQTSYSVIESAFPEDIITSGDYESAENLLNKKSIPSEILAESFYRLGNRFYSSEQKQAAELAWQKSRELTDITAEFASITVPVSRNQKKYYLQTIGSVILLIVCLYVFVFTLFPREPEPFQFTTFRSTSGELSFWDEWWNTGRPVTRSMRQRFGPEHLWPMLQRTLENLFGTQNDQLSEDIREKLKRWLELSRKPQFSKGPVDYYALTGRGLFEAREFEDALSTLNDGLHYAESTEQLEQLYQDLGTVYYYKGYKLQPNGLAKYDLDAVRNSVESYEMALHFGEDPYLYGNLGWGYYLLGDYSSSIESSLHSLALKPDLNYARMNLGIAQLKKGDYELAFSAYASLKQHSPELDEYEGGIRDLRELQQEFPGLHPFSNFIMGLLYLQQGRHKEARTAWQKFVSQKFSEPFWQHRARLLLKKMETE</sequence>
<keyword evidence="1" id="KW-0812">Transmembrane</keyword>
<dbReference type="PANTHER" id="PTHR40547">
    <property type="entry name" value="SLL0298 PROTEIN"/>
    <property type="match status" value="1"/>
</dbReference>
<gene>
    <name evidence="3" type="ORF">DSY94_00060</name>
</gene>
<dbReference type="PANTHER" id="PTHR40547:SF1">
    <property type="entry name" value="SLL0298 PROTEIN"/>
    <property type="match status" value="1"/>
</dbReference>
<organism evidence="3 4">
    <name type="scientific">SAR324 cluster bacterium</name>
    <dbReference type="NCBI Taxonomy" id="2024889"/>
    <lineage>
        <taxon>Bacteria</taxon>
        <taxon>Deltaproteobacteria</taxon>
        <taxon>SAR324 cluster</taxon>
    </lineage>
</organism>
<dbReference type="SUPFAM" id="SSF48452">
    <property type="entry name" value="TPR-like"/>
    <property type="match status" value="1"/>
</dbReference>
<feature type="transmembrane region" description="Helical" evidence="1">
    <location>
        <begin position="136"/>
        <end position="159"/>
    </location>
</feature>
<dbReference type="Gene3D" id="1.25.40.10">
    <property type="entry name" value="Tetratricopeptide repeat domain"/>
    <property type="match status" value="1"/>
</dbReference>
<dbReference type="InterPro" id="IPR019734">
    <property type="entry name" value="TPR_rpt"/>
</dbReference>
<proteinExistence type="predicted"/>
<evidence type="ECO:0000256" key="1">
    <source>
        <dbReference type="SAM" id="Phobius"/>
    </source>
</evidence>
<comment type="caution">
    <text evidence="3">The sequence shown here is derived from an EMBL/GenBank/DDBJ whole genome shotgun (WGS) entry which is preliminary data.</text>
</comment>
<name>A0A432GUE9_9DELT</name>
<dbReference type="InterPro" id="IPR011990">
    <property type="entry name" value="TPR-like_helical_dom_sf"/>
</dbReference>
<evidence type="ECO:0000313" key="3">
    <source>
        <dbReference type="EMBL" id="RTZ87167.1"/>
    </source>
</evidence>
<dbReference type="InterPro" id="IPR018639">
    <property type="entry name" value="DUF2062"/>
</dbReference>
<keyword evidence="1" id="KW-1133">Transmembrane helix</keyword>
<dbReference type="AlphaFoldDB" id="A0A432GUE9"/>
<accession>A0A432GUE9</accession>
<feature type="transmembrane region" description="Helical" evidence="1">
    <location>
        <begin position="73"/>
        <end position="97"/>
    </location>
</feature>
<dbReference type="Pfam" id="PF13174">
    <property type="entry name" value="TPR_6"/>
    <property type="match status" value="2"/>
</dbReference>
<feature type="transmembrane region" description="Helical" evidence="1">
    <location>
        <begin position="287"/>
        <end position="310"/>
    </location>
</feature>
<keyword evidence="1" id="KW-0472">Membrane</keyword>
<feature type="domain" description="DUF2062" evidence="2">
    <location>
        <begin position="9"/>
        <end position="168"/>
    </location>
</feature>
<dbReference type="Pfam" id="PF09835">
    <property type="entry name" value="DUF2062"/>
    <property type="match status" value="1"/>
</dbReference>